<keyword evidence="1" id="KW-0812">Transmembrane</keyword>
<feature type="signal peptide" evidence="2">
    <location>
        <begin position="1"/>
        <end position="17"/>
    </location>
</feature>
<comment type="caution">
    <text evidence="3">The sequence shown here is derived from an EMBL/GenBank/DDBJ whole genome shotgun (WGS) entry which is preliminary data.</text>
</comment>
<dbReference type="EMBL" id="ADBJ01000004">
    <property type="protein sequence ID" value="EFA85861.1"/>
    <property type="molecule type" value="Genomic_DNA"/>
</dbReference>
<dbReference type="Proteomes" id="UP000001396">
    <property type="component" value="Unassembled WGS sequence"/>
</dbReference>
<dbReference type="OMA" id="NTESIWA"/>
<dbReference type="PANTHER" id="PTHR31959:SF2">
    <property type="entry name" value="CARBOHYDRATE BINDING DOMAIN-CONTAINING PROTEIN"/>
    <property type="match status" value="1"/>
</dbReference>
<accession>D3AY34</accession>
<feature type="transmembrane region" description="Helical" evidence="1">
    <location>
        <begin position="1011"/>
        <end position="1028"/>
    </location>
</feature>
<proteinExistence type="predicted"/>
<dbReference type="FunCoup" id="D3AY34">
    <property type="interactions" value="923"/>
</dbReference>
<sequence>MTIIYSVLYLLIVLSSCLNVIVLSDGNNQPNLYNFDLSDIVEIAGLSYHRLNYFPDVTPTQYTYFPHLEGYMAFSNKIFTLNKSISWDVYSSQPDIYPPMTSNCGIITSNCGFNLLVIENGGILKYFNTASSNMAIVVKAGGVIELDPQKNVNFVTSMLVLYPGSTFISHPSSTVTHTISPSFPTFSGPTLWRERDPFQVSSFLCLGCTIDILSSRSAQGVPASFVGLADGIKSCITTTYPNFDWTNPIANNGKTGLVPPVIGNDSLLLLTSIPGNYLYTPACKEPYIDDAPVLPAFTMSPGNDPNIMGANFIYTFENSSNVNINGVGIQRSSIFITGNSSVTISGATFDKIGSTDTSPFDDTTWDGATLLVGNNIPDRYPITLFQVTNYVTITNNVFRDAPVNSTLYTSPRFIIGVKRSFGTINNNAFLLRTPEATGIGFLHGTEEFEVSFNTFSTPILGNISQPDYGIYPDVRPGNTGVYTVSPYITLKNNSFQGGFQDASVIIEPLTNRVQLTGMNTEPLIGKYAGQFQNNSQPIYTLWNQFLWSGMEENKFFRTSFPRIKNYPASSPSLTLRFYNSIFYKMIGANFRTTKATVFNYDLVFDQSYITGFFSRLQGIINIGPNNVFVGNYRGLSLINSNVSMAFNQLANSYFRDIIHNENSLFTSNISLPTQYQNYSPQLALKNSPLSYCDDTGSTTVSVFKVLPDPSIPLTQPNFTYTIIYDAYNTYNISVTVDDIPVITNVVYNNTRVANVAINITNFTPGYHKVMVTSFPLLKRYGGTTPNGYNYRYSLTYQANVVSNYLVVPKLNFYLGIDINPDIDSRKAHLPIFDQQWTRCQWVSDICQISGGTYSKFDNPLPSITDGVTTVTNGTTINMLSTFYGNSNGQGSSITINLQPGYYQLFLYYANPTNVQPQYTQSTSLPRFSVTINDQFVTPLTRTFANYQQYQRAPEIIINNDGSSSKSYKIQWGYNGIYTPLSGIEIYSSLSTPYPIPNDPEDLNIANRNHQLSLTLFALVLFSTVFLFFV</sequence>
<keyword evidence="1" id="KW-1133">Transmembrane helix</keyword>
<dbReference type="RefSeq" id="XP_020437967.1">
    <property type="nucleotide sequence ID" value="XM_020572109.1"/>
</dbReference>
<dbReference type="AlphaFoldDB" id="D3AY34"/>
<evidence type="ECO:0000313" key="3">
    <source>
        <dbReference type="EMBL" id="EFA85861.1"/>
    </source>
</evidence>
<feature type="chain" id="PRO_5003040677" evidence="2">
    <location>
        <begin position="18"/>
        <end position="1029"/>
    </location>
</feature>
<organism evidence="3 4">
    <name type="scientific">Heterostelium pallidum (strain ATCC 26659 / Pp 5 / PN500)</name>
    <name type="common">Cellular slime mold</name>
    <name type="synonym">Polysphondylium pallidum</name>
    <dbReference type="NCBI Taxonomy" id="670386"/>
    <lineage>
        <taxon>Eukaryota</taxon>
        <taxon>Amoebozoa</taxon>
        <taxon>Evosea</taxon>
        <taxon>Eumycetozoa</taxon>
        <taxon>Dictyostelia</taxon>
        <taxon>Acytosteliales</taxon>
        <taxon>Acytosteliaceae</taxon>
        <taxon>Heterostelium</taxon>
    </lineage>
</organism>
<gene>
    <name evidence="3" type="ORF">PPL_01093</name>
</gene>
<evidence type="ECO:0000256" key="1">
    <source>
        <dbReference type="SAM" id="Phobius"/>
    </source>
</evidence>
<dbReference type="GeneID" id="31356623"/>
<dbReference type="PANTHER" id="PTHR31959">
    <property type="entry name" value="CARBOHYDRATE BINDING DOMAIN-CONTAINING PROTEIN"/>
    <property type="match status" value="1"/>
</dbReference>
<protein>
    <submittedName>
        <fullName evidence="3">Uncharacterized protein</fullName>
    </submittedName>
</protein>
<name>D3AY34_HETP5</name>
<keyword evidence="2" id="KW-0732">Signal</keyword>
<keyword evidence="1" id="KW-0472">Membrane</keyword>
<dbReference type="InParanoid" id="D3AY34"/>
<evidence type="ECO:0000256" key="2">
    <source>
        <dbReference type="SAM" id="SignalP"/>
    </source>
</evidence>
<keyword evidence="4" id="KW-1185">Reference proteome</keyword>
<evidence type="ECO:0000313" key="4">
    <source>
        <dbReference type="Proteomes" id="UP000001396"/>
    </source>
</evidence>
<reference evidence="3 4" key="1">
    <citation type="journal article" date="2011" name="Genome Res.">
        <title>Phylogeny-wide analysis of social amoeba genomes highlights ancient origins for complex intercellular communication.</title>
        <authorList>
            <person name="Heidel A.J."/>
            <person name="Lawal H.M."/>
            <person name="Felder M."/>
            <person name="Schilde C."/>
            <person name="Helps N.R."/>
            <person name="Tunggal B."/>
            <person name="Rivero F."/>
            <person name="John U."/>
            <person name="Schleicher M."/>
            <person name="Eichinger L."/>
            <person name="Platzer M."/>
            <person name="Noegel A.A."/>
            <person name="Schaap P."/>
            <person name="Gloeckner G."/>
        </authorList>
    </citation>
    <scope>NUCLEOTIDE SEQUENCE [LARGE SCALE GENOMIC DNA]</scope>
    <source>
        <strain evidence="4">ATCC 26659 / Pp 5 / PN500</strain>
    </source>
</reference>